<accession>A0A7S7SIP9</accession>
<evidence type="ECO:0000256" key="5">
    <source>
        <dbReference type="ARBA" id="ARBA00023136"/>
    </source>
</evidence>
<protein>
    <submittedName>
        <fullName evidence="9">TonB-dependent receptor</fullName>
    </submittedName>
</protein>
<dbReference type="Gene3D" id="2.60.40.1120">
    <property type="entry name" value="Carboxypeptidase-like, regulatory domain"/>
    <property type="match status" value="1"/>
</dbReference>
<dbReference type="GO" id="GO:0015344">
    <property type="term" value="F:siderophore uptake transmembrane transporter activity"/>
    <property type="evidence" value="ECO:0007669"/>
    <property type="project" value="TreeGrafter"/>
</dbReference>
<evidence type="ECO:0000256" key="7">
    <source>
        <dbReference type="SAM" id="MobiDB-lite"/>
    </source>
</evidence>
<dbReference type="Pfam" id="PF25183">
    <property type="entry name" value="OMP_b-brl_4"/>
    <property type="match status" value="1"/>
</dbReference>
<dbReference type="Gene3D" id="2.40.170.20">
    <property type="entry name" value="TonB-dependent receptor, beta-barrel domain"/>
    <property type="match status" value="1"/>
</dbReference>
<gene>
    <name evidence="9" type="ORF">IRI77_20225</name>
</gene>
<evidence type="ECO:0000259" key="8">
    <source>
        <dbReference type="Pfam" id="PF25183"/>
    </source>
</evidence>
<dbReference type="GO" id="GO:0044718">
    <property type="term" value="P:siderophore transmembrane transport"/>
    <property type="evidence" value="ECO:0007669"/>
    <property type="project" value="TreeGrafter"/>
</dbReference>
<proteinExistence type="predicted"/>
<dbReference type="InterPro" id="IPR039426">
    <property type="entry name" value="TonB-dep_rcpt-like"/>
</dbReference>
<dbReference type="RefSeq" id="WP_194446835.1">
    <property type="nucleotide sequence ID" value="NZ_CP063849.1"/>
</dbReference>
<keyword evidence="4" id="KW-0812">Transmembrane</keyword>
<keyword evidence="6" id="KW-0998">Cell outer membrane</keyword>
<dbReference type="KEGG" id="pfer:IRI77_20225"/>
<dbReference type="Proteomes" id="UP000593892">
    <property type="component" value="Chromosome"/>
</dbReference>
<dbReference type="AlphaFoldDB" id="A0A7S7SIP9"/>
<feature type="domain" description="TonB-dependent transporter Oar-like beta-barrel" evidence="8">
    <location>
        <begin position="243"/>
        <end position="1122"/>
    </location>
</feature>
<evidence type="ECO:0000256" key="1">
    <source>
        <dbReference type="ARBA" id="ARBA00004571"/>
    </source>
</evidence>
<reference evidence="9 10" key="1">
    <citation type="submission" date="2020-10" db="EMBL/GenBank/DDBJ databases">
        <title>Complete genome sequence of Paludibaculum fermentans P105T, a facultatively anaerobic acidobacterium capable of dissimilatory Fe(III) reduction.</title>
        <authorList>
            <person name="Dedysh S.N."/>
            <person name="Beletsky A.V."/>
            <person name="Kulichevskaya I.S."/>
            <person name="Mardanov A.V."/>
            <person name="Ravin N.V."/>
        </authorList>
    </citation>
    <scope>NUCLEOTIDE SEQUENCE [LARGE SCALE GENOMIC DNA]</scope>
    <source>
        <strain evidence="9 10">P105</strain>
    </source>
</reference>
<feature type="compositionally biased region" description="Polar residues" evidence="7">
    <location>
        <begin position="988"/>
        <end position="997"/>
    </location>
</feature>
<dbReference type="GO" id="GO:0009279">
    <property type="term" value="C:cell outer membrane"/>
    <property type="evidence" value="ECO:0007669"/>
    <property type="project" value="UniProtKB-SubCell"/>
</dbReference>
<dbReference type="PANTHER" id="PTHR30069">
    <property type="entry name" value="TONB-DEPENDENT OUTER MEMBRANE RECEPTOR"/>
    <property type="match status" value="1"/>
</dbReference>
<evidence type="ECO:0000256" key="2">
    <source>
        <dbReference type="ARBA" id="ARBA00022448"/>
    </source>
</evidence>
<evidence type="ECO:0000256" key="4">
    <source>
        <dbReference type="ARBA" id="ARBA00022692"/>
    </source>
</evidence>
<dbReference type="InterPro" id="IPR057601">
    <property type="entry name" value="Oar-like_b-barrel"/>
</dbReference>
<name>A0A7S7SIP9_PALFE</name>
<keyword evidence="9" id="KW-0675">Receptor</keyword>
<evidence type="ECO:0000313" key="10">
    <source>
        <dbReference type="Proteomes" id="UP000593892"/>
    </source>
</evidence>
<dbReference type="EMBL" id="CP063849">
    <property type="protein sequence ID" value="QOY85165.1"/>
    <property type="molecule type" value="Genomic_DNA"/>
</dbReference>
<organism evidence="9 10">
    <name type="scientific">Paludibaculum fermentans</name>
    <dbReference type="NCBI Taxonomy" id="1473598"/>
    <lineage>
        <taxon>Bacteria</taxon>
        <taxon>Pseudomonadati</taxon>
        <taxon>Acidobacteriota</taxon>
        <taxon>Terriglobia</taxon>
        <taxon>Bryobacterales</taxon>
        <taxon>Bryobacteraceae</taxon>
        <taxon>Paludibaculum</taxon>
    </lineage>
</organism>
<dbReference type="PANTHER" id="PTHR30069:SF46">
    <property type="entry name" value="OAR PROTEIN"/>
    <property type="match status" value="1"/>
</dbReference>
<keyword evidence="10" id="KW-1185">Reference proteome</keyword>
<evidence type="ECO:0000256" key="6">
    <source>
        <dbReference type="ARBA" id="ARBA00023237"/>
    </source>
</evidence>
<dbReference type="Pfam" id="PF13620">
    <property type="entry name" value="CarboxypepD_reg"/>
    <property type="match status" value="1"/>
</dbReference>
<comment type="subcellular location">
    <subcellularLocation>
        <location evidence="1">Cell outer membrane</location>
        <topology evidence="1">Multi-pass membrane protein</topology>
    </subcellularLocation>
</comment>
<evidence type="ECO:0000256" key="3">
    <source>
        <dbReference type="ARBA" id="ARBA00022452"/>
    </source>
</evidence>
<feature type="region of interest" description="Disordered" evidence="7">
    <location>
        <begin position="988"/>
        <end position="1014"/>
    </location>
</feature>
<keyword evidence="2" id="KW-0813">Transport</keyword>
<evidence type="ECO:0000313" key="9">
    <source>
        <dbReference type="EMBL" id="QOY85165.1"/>
    </source>
</evidence>
<dbReference type="SUPFAM" id="SSF56935">
    <property type="entry name" value="Porins"/>
    <property type="match status" value="1"/>
</dbReference>
<keyword evidence="3" id="KW-1134">Transmembrane beta strand</keyword>
<sequence length="1129" mass="124457">MKRIFYVVCIVLALGLPMLAQTLGEITGQIRDTTSAPVPEVAVTIVNLATNATRSSVTNEAGIYSFPSLPPGSYNLKAEKPGFKAAASTNIEVQVQQTVRLDLDLAVGSVSETIEVTAQASALTTENSTLGTVVENKRIVELPLNGRNYLQLVSLSPNTSTGFPSAGQARSRQGGFRSEQSIAVAGQRSSFNHYSLDGVENTDPNFNTFVIQPSIDALQEFKVQTGVYPAEFGRATAQINVLTKSGGNQFHGTVFEFLRNEKLDAKNYAFRSARPPKDPFKWNQYGGTLSGPVMIPKILNGKDRLFFMGNYEAFRQRRSTQSLYSLPSAAMRGGDFSEIAGGIYDPKTRTVGADGLITSTPFPGGIIPANRIEGISKKLLEFYPAPNLATSTPRVNNFQQAQGAPINRDQFILRLDWVESPKSQWAGRYSWGDEVQLNAGLKLNGSQVLTNVEQYMGSNTRTLTPNIVNETRFGYTRFYNSTARELANVRNVVDELAIPGLKGGAPITYGIPAIGLTNYSGFGDDSEGPYENKNRSMQFLNNTSWIHGHHTFRFGGEVRNEQFNQDGNQFARGSFGFEVNASRRGPTGTNLGGDAFADFLLGEVRRAEQAVAIGSARFRATSFSFYIDDTWKIASNITLSLGLRYENTPAWTDDSGRLFTVYMPFMDSTPAIQDRSRYPIFLRQGVGKDPYDGIAIRWPGIDVAQDGRLGNTMVRRDMNDFAPRIGISWSPTSKWVIRTGAGMFYTQDTGNPRFDMARNTAGRFRKESVSDRPDSQWANSFSSIVGAFPQIANPYAFANLYERRTPYSMQYLFNVQREFTSNFVIEAGYLGSVSRKLESLRAVNEALPGATGSVIQRSPYPYFGRIQLVDNGGRGNYNSLGVKVTKRYSRGLSTLMSYTWSKSIDETSGIRVNDGDTLFPQNSYCMRCERGLSAFDTRHRFVTSLLYDLPVGKGKGWNVSNSFADTIIGGWQVGTIVTASTGFPLTVTSGRDQSNTGAGFDRPMYNSGTDPNLSNRDPQRWYNPAAFVLQPFGTFGNVGRNTLISPSIVGVDFSALKNFRIPKTENHTLQFRFEAFNLPNHPNWGNPDTNAGQIQRDSAGNITNAGSYGVIGGTRTNMRNLQFALKYIF</sequence>
<dbReference type="SUPFAM" id="SSF49464">
    <property type="entry name" value="Carboxypeptidase regulatory domain-like"/>
    <property type="match status" value="1"/>
</dbReference>
<dbReference type="InterPro" id="IPR008969">
    <property type="entry name" value="CarboxyPept-like_regulatory"/>
</dbReference>
<dbReference type="InterPro" id="IPR036942">
    <property type="entry name" value="Beta-barrel_TonB_sf"/>
</dbReference>
<keyword evidence="5" id="KW-0472">Membrane</keyword>